<protein>
    <submittedName>
        <fullName evidence="1">Uncharacterized protein</fullName>
    </submittedName>
</protein>
<dbReference type="InterPro" id="IPR015424">
    <property type="entry name" value="PyrdxlP-dep_Trfase"/>
</dbReference>
<dbReference type="InParanoid" id="E9H615"/>
<organism evidence="1 2">
    <name type="scientific">Daphnia pulex</name>
    <name type="common">Water flea</name>
    <dbReference type="NCBI Taxonomy" id="6669"/>
    <lineage>
        <taxon>Eukaryota</taxon>
        <taxon>Metazoa</taxon>
        <taxon>Ecdysozoa</taxon>
        <taxon>Arthropoda</taxon>
        <taxon>Crustacea</taxon>
        <taxon>Branchiopoda</taxon>
        <taxon>Diplostraca</taxon>
        <taxon>Cladocera</taxon>
        <taxon>Anomopoda</taxon>
        <taxon>Daphniidae</taxon>
        <taxon>Daphnia</taxon>
    </lineage>
</organism>
<dbReference type="GO" id="GO:0008483">
    <property type="term" value="F:transaminase activity"/>
    <property type="evidence" value="ECO:0000318"/>
    <property type="project" value="GO_Central"/>
</dbReference>
<dbReference type="KEGG" id="dpx:DAPPUDRAFT_110343"/>
<dbReference type="PANTHER" id="PTHR30244:SF34">
    <property type="entry name" value="DTDP-4-AMINO-4,6-DIDEOXYGALACTOSE TRANSAMINASE"/>
    <property type="match status" value="1"/>
</dbReference>
<dbReference type="EMBL" id="GL732595">
    <property type="protein sequence ID" value="EFX72818.1"/>
    <property type="molecule type" value="Genomic_DNA"/>
</dbReference>
<sequence length="301" mass="32166">MTESSNGFRQWIFSMGFPSKGHRKSCFEISSLGQELVYIAEACSNAQLLGDGHFTKRCHTWLEQQIHCHKALLTQSATANLEMAALLFYLKPGEEVIMPSYTFVSTANAFVLRGAVPVFIDIRPDTLNMDETLIEEVSNTNTLGNIFTTGGNIGIETTAPTQALSVNGGAAPIKFLAQATKRMRITSSGNVGIGTTAPTYSLQILQDNTGAYPGDNTTGQLVISGNGTTSPSYTLDVSGAGRFTGGLTIATSTPDVSGTIRAADPIGTRTNGSRLITGDDSFVAMAQLFQNHSYFNLRVVM</sequence>
<reference evidence="1 2" key="1">
    <citation type="journal article" date="2011" name="Science">
        <title>The ecoresponsive genome of Daphnia pulex.</title>
        <authorList>
            <person name="Colbourne J.K."/>
            <person name="Pfrender M.E."/>
            <person name="Gilbert D."/>
            <person name="Thomas W.K."/>
            <person name="Tucker A."/>
            <person name="Oakley T.H."/>
            <person name="Tokishita S."/>
            <person name="Aerts A."/>
            <person name="Arnold G.J."/>
            <person name="Basu M.K."/>
            <person name="Bauer D.J."/>
            <person name="Caceres C.E."/>
            <person name="Carmel L."/>
            <person name="Casola C."/>
            <person name="Choi J.H."/>
            <person name="Detter J.C."/>
            <person name="Dong Q."/>
            <person name="Dusheyko S."/>
            <person name="Eads B.D."/>
            <person name="Frohlich T."/>
            <person name="Geiler-Samerotte K.A."/>
            <person name="Gerlach D."/>
            <person name="Hatcher P."/>
            <person name="Jogdeo S."/>
            <person name="Krijgsveld J."/>
            <person name="Kriventseva E.V."/>
            <person name="Kultz D."/>
            <person name="Laforsch C."/>
            <person name="Lindquist E."/>
            <person name="Lopez J."/>
            <person name="Manak J.R."/>
            <person name="Muller J."/>
            <person name="Pangilinan J."/>
            <person name="Patwardhan R.P."/>
            <person name="Pitluck S."/>
            <person name="Pritham E.J."/>
            <person name="Rechtsteiner A."/>
            <person name="Rho M."/>
            <person name="Rogozin I.B."/>
            <person name="Sakarya O."/>
            <person name="Salamov A."/>
            <person name="Schaack S."/>
            <person name="Shapiro H."/>
            <person name="Shiga Y."/>
            <person name="Skalitzky C."/>
            <person name="Smith Z."/>
            <person name="Souvorov A."/>
            <person name="Sung W."/>
            <person name="Tang Z."/>
            <person name="Tsuchiya D."/>
            <person name="Tu H."/>
            <person name="Vos H."/>
            <person name="Wang M."/>
            <person name="Wolf Y.I."/>
            <person name="Yamagata H."/>
            <person name="Yamada T."/>
            <person name="Ye Y."/>
            <person name="Shaw J.R."/>
            <person name="Andrews J."/>
            <person name="Crease T.J."/>
            <person name="Tang H."/>
            <person name="Lucas S.M."/>
            <person name="Robertson H.M."/>
            <person name="Bork P."/>
            <person name="Koonin E.V."/>
            <person name="Zdobnov E.M."/>
            <person name="Grigoriev I.V."/>
            <person name="Lynch M."/>
            <person name="Boore J.L."/>
        </authorList>
    </citation>
    <scope>NUCLEOTIDE SEQUENCE [LARGE SCALE GENOMIC DNA]</scope>
</reference>
<dbReference type="OrthoDB" id="422066at2759"/>
<dbReference type="STRING" id="6669.E9H615"/>
<dbReference type="eggNOG" id="ENOG502S4C7">
    <property type="taxonomic scope" value="Eukaryota"/>
</dbReference>
<dbReference type="GO" id="GO:0030170">
    <property type="term" value="F:pyridoxal phosphate binding"/>
    <property type="evidence" value="ECO:0000318"/>
    <property type="project" value="GO_Central"/>
</dbReference>
<proteinExistence type="predicted"/>
<dbReference type="Pfam" id="PF01041">
    <property type="entry name" value="DegT_DnrJ_EryC1"/>
    <property type="match status" value="1"/>
</dbReference>
<dbReference type="InterPro" id="IPR015421">
    <property type="entry name" value="PyrdxlP-dep_Trfase_major"/>
</dbReference>
<dbReference type="Proteomes" id="UP000000305">
    <property type="component" value="Unassembled WGS sequence"/>
</dbReference>
<dbReference type="Gene3D" id="3.40.640.10">
    <property type="entry name" value="Type I PLP-dependent aspartate aminotransferase-like (Major domain)"/>
    <property type="match status" value="1"/>
</dbReference>
<accession>E9H615</accession>
<name>E9H615_DAPPU</name>
<dbReference type="AlphaFoldDB" id="E9H615"/>
<keyword evidence="2" id="KW-1185">Reference proteome</keyword>
<dbReference type="InterPro" id="IPR000653">
    <property type="entry name" value="DegT/StrS_aminotransferase"/>
</dbReference>
<evidence type="ECO:0000313" key="1">
    <source>
        <dbReference type="EMBL" id="EFX72818.1"/>
    </source>
</evidence>
<dbReference type="GO" id="GO:0000271">
    <property type="term" value="P:polysaccharide biosynthetic process"/>
    <property type="evidence" value="ECO:0000318"/>
    <property type="project" value="GO_Central"/>
</dbReference>
<dbReference type="SUPFAM" id="SSF53383">
    <property type="entry name" value="PLP-dependent transferases"/>
    <property type="match status" value="1"/>
</dbReference>
<evidence type="ECO:0000313" key="2">
    <source>
        <dbReference type="Proteomes" id="UP000000305"/>
    </source>
</evidence>
<gene>
    <name evidence="1" type="ORF">DAPPUDRAFT_110343</name>
</gene>
<dbReference type="PANTHER" id="PTHR30244">
    <property type="entry name" value="TRANSAMINASE"/>
    <property type="match status" value="1"/>
</dbReference>
<dbReference type="HOGENOM" id="CLU_925190_0_0_1"/>